<gene>
    <name evidence="2" type="ORF">ACJMK2_034061</name>
</gene>
<comment type="caution">
    <text evidence="2">The sequence shown here is derived from an EMBL/GenBank/DDBJ whole genome shotgun (WGS) entry which is preliminary data.</text>
</comment>
<feature type="compositionally biased region" description="Polar residues" evidence="1">
    <location>
        <begin position="69"/>
        <end position="90"/>
    </location>
</feature>
<keyword evidence="3" id="KW-1185">Reference proteome</keyword>
<dbReference type="EMBL" id="JBJQND010000005">
    <property type="protein sequence ID" value="KAL3876191.1"/>
    <property type="molecule type" value="Genomic_DNA"/>
</dbReference>
<organism evidence="2 3">
    <name type="scientific">Sinanodonta woodiana</name>
    <name type="common">Chinese pond mussel</name>
    <name type="synonym">Anodonta woodiana</name>
    <dbReference type="NCBI Taxonomy" id="1069815"/>
    <lineage>
        <taxon>Eukaryota</taxon>
        <taxon>Metazoa</taxon>
        <taxon>Spiralia</taxon>
        <taxon>Lophotrochozoa</taxon>
        <taxon>Mollusca</taxon>
        <taxon>Bivalvia</taxon>
        <taxon>Autobranchia</taxon>
        <taxon>Heteroconchia</taxon>
        <taxon>Palaeoheterodonta</taxon>
        <taxon>Unionida</taxon>
        <taxon>Unionoidea</taxon>
        <taxon>Unionidae</taxon>
        <taxon>Unioninae</taxon>
        <taxon>Sinanodonta</taxon>
    </lineage>
</organism>
<name>A0ABD3WS77_SINWO</name>
<feature type="non-terminal residue" evidence="2">
    <location>
        <position position="96"/>
    </location>
</feature>
<accession>A0ABD3WS77</accession>
<feature type="region of interest" description="Disordered" evidence="1">
    <location>
        <begin position="69"/>
        <end position="96"/>
    </location>
</feature>
<feature type="compositionally biased region" description="Polar residues" evidence="1">
    <location>
        <begin position="1"/>
        <end position="10"/>
    </location>
</feature>
<evidence type="ECO:0000313" key="3">
    <source>
        <dbReference type="Proteomes" id="UP001634394"/>
    </source>
</evidence>
<protein>
    <submittedName>
        <fullName evidence="2">Uncharacterized protein</fullName>
    </submittedName>
</protein>
<feature type="region of interest" description="Disordered" evidence="1">
    <location>
        <begin position="1"/>
        <end position="25"/>
    </location>
</feature>
<proteinExistence type="predicted"/>
<evidence type="ECO:0000313" key="2">
    <source>
        <dbReference type="EMBL" id="KAL3876191.1"/>
    </source>
</evidence>
<reference evidence="2 3" key="1">
    <citation type="submission" date="2024-11" db="EMBL/GenBank/DDBJ databases">
        <title>Chromosome-level genome assembly of the freshwater bivalve Anodonta woodiana.</title>
        <authorList>
            <person name="Chen X."/>
        </authorList>
    </citation>
    <scope>NUCLEOTIDE SEQUENCE [LARGE SCALE GENOMIC DNA]</scope>
    <source>
        <strain evidence="2">MN2024</strain>
        <tissue evidence="2">Gills</tissue>
    </source>
</reference>
<dbReference type="AlphaFoldDB" id="A0ABD3WS77"/>
<dbReference type="Proteomes" id="UP001634394">
    <property type="component" value="Unassembled WGS sequence"/>
</dbReference>
<feature type="compositionally biased region" description="Polar residues" evidence="1">
    <location>
        <begin position="16"/>
        <end position="25"/>
    </location>
</feature>
<evidence type="ECO:0000256" key="1">
    <source>
        <dbReference type="SAM" id="MobiDB-lite"/>
    </source>
</evidence>
<sequence length="96" mass="10975">MEFTKLTTHSIKPFQSGENSLGSFRNSFPGNYTEDGWDVKRHYDRVLTTISSRAKQRMEEELVIENQNNVECSVPPGSNTSQSKITQSWQGHKPDK</sequence>